<dbReference type="Proteomes" id="UP000464954">
    <property type="component" value="Chromosome"/>
</dbReference>
<evidence type="ECO:0008006" key="4">
    <source>
        <dbReference type="Google" id="ProtNLM"/>
    </source>
</evidence>
<dbReference type="KEGG" id="taer:GT409_07395"/>
<dbReference type="SUPFAM" id="SSF81901">
    <property type="entry name" value="HCP-like"/>
    <property type="match status" value="1"/>
</dbReference>
<gene>
    <name evidence="2" type="ORF">GT409_07395</name>
</gene>
<name>A0A6P1M3U7_9BACT</name>
<dbReference type="AlphaFoldDB" id="A0A6P1M3U7"/>
<evidence type="ECO:0000313" key="3">
    <source>
        <dbReference type="Proteomes" id="UP000464954"/>
    </source>
</evidence>
<protein>
    <recommendedName>
        <fullName evidence="4">Sel1 repeat family protein</fullName>
    </recommendedName>
</protein>
<reference evidence="2 3" key="1">
    <citation type="submission" date="2020-01" db="EMBL/GenBank/DDBJ databases">
        <title>Ponticoccus aerotolerans gen. nov., sp. nov., an anaerobic bacterium and proposal of Ponticoccusceae fam. nov., Ponticoccusles ord. nov. and Ponticoccuse classis nov. in the phylum Kiritimatiellaeota.</title>
        <authorList>
            <person name="Zhou L.Y."/>
            <person name="Du Z.J."/>
        </authorList>
    </citation>
    <scope>NUCLEOTIDE SEQUENCE [LARGE SCALE GENOMIC DNA]</scope>
    <source>
        <strain evidence="2 3">S-5007</strain>
    </source>
</reference>
<proteinExistence type="predicted"/>
<keyword evidence="3" id="KW-1185">Reference proteome</keyword>
<dbReference type="InterPro" id="IPR006597">
    <property type="entry name" value="Sel1-like"/>
</dbReference>
<dbReference type="InterPro" id="IPR011990">
    <property type="entry name" value="TPR-like_helical_dom_sf"/>
</dbReference>
<dbReference type="Pfam" id="PF08238">
    <property type="entry name" value="Sel1"/>
    <property type="match status" value="2"/>
</dbReference>
<keyword evidence="1" id="KW-0732">Signal</keyword>
<dbReference type="RefSeq" id="WP_160628459.1">
    <property type="nucleotide sequence ID" value="NZ_CP047593.1"/>
</dbReference>
<dbReference type="Gene3D" id="1.25.40.10">
    <property type="entry name" value="Tetratricopeptide repeat domain"/>
    <property type="match status" value="1"/>
</dbReference>
<dbReference type="SMART" id="SM00671">
    <property type="entry name" value="SEL1"/>
    <property type="match status" value="2"/>
</dbReference>
<evidence type="ECO:0000313" key="2">
    <source>
        <dbReference type="EMBL" id="QHI69280.1"/>
    </source>
</evidence>
<dbReference type="PROSITE" id="PS51257">
    <property type="entry name" value="PROKAR_LIPOPROTEIN"/>
    <property type="match status" value="1"/>
</dbReference>
<dbReference type="EMBL" id="CP047593">
    <property type="protein sequence ID" value="QHI69280.1"/>
    <property type="molecule type" value="Genomic_DNA"/>
</dbReference>
<sequence>MKRIKSLAIACMATMLALTSGCEKNSTAKPDTPAQEKPAELSEAEILQQKVDAGDAEAICRLGSLLLIGEGVDKNLEQGMQYIREAAELGVPFAQFAMGSAYMGVTYEGETLPCEIDIEKGVDWHKKAAEQGFEASQVALAKHYMELLIEDKGNPELIIQTYTWVSKAAHQGNDWAMEMLPAITQVMKLEGVSL</sequence>
<dbReference type="InterPro" id="IPR050767">
    <property type="entry name" value="Sel1_AlgK"/>
</dbReference>
<feature type="signal peptide" evidence="1">
    <location>
        <begin position="1"/>
        <end position="20"/>
    </location>
</feature>
<dbReference type="PANTHER" id="PTHR11102">
    <property type="entry name" value="SEL-1-LIKE PROTEIN"/>
    <property type="match status" value="1"/>
</dbReference>
<organism evidence="2 3">
    <name type="scientific">Tichowtungia aerotolerans</name>
    <dbReference type="NCBI Taxonomy" id="2697043"/>
    <lineage>
        <taxon>Bacteria</taxon>
        <taxon>Pseudomonadati</taxon>
        <taxon>Kiritimatiellota</taxon>
        <taxon>Tichowtungiia</taxon>
        <taxon>Tichowtungiales</taxon>
        <taxon>Tichowtungiaceae</taxon>
        <taxon>Tichowtungia</taxon>
    </lineage>
</organism>
<dbReference type="PANTHER" id="PTHR11102:SF160">
    <property type="entry name" value="ERAD-ASSOCIATED E3 UBIQUITIN-PROTEIN LIGASE COMPONENT HRD3"/>
    <property type="match status" value="1"/>
</dbReference>
<evidence type="ECO:0000256" key="1">
    <source>
        <dbReference type="SAM" id="SignalP"/>
    </source>
</evidence>
<feature type="chain" id="PRO_5026726535" description="Sel1 repeat family protein" evidence="1">
    <location>
        <begin position="21"/>
        <end position="194"/>
    </location>
</feature>
<accession>A0A6P1M3U7</accession>